<dbReference type="Proteomes" id="UP000007305">
    <property type="component" value="Chromosome 2"/>
</dbReference>
<evidence type="ECO:0000256" key="1">
    <source>
        <dbReference type="SAM" id="MobiDB-lite"/>
    </source>
</evidence>
<name>A0A804MHJ4_MAIZE</name>
<organism evidence="2 3">
    <name type="scientific">Zea mays</name>
    <name type="common">Maize</name>
    <dbReference type="NCBI Taxonomy" id="4577"/>
    <lineage>
        <taxon>Eukaryota</taxon>
        <taxon>Viridiplantae</taxon>
        <taxon>Streptophyta</taxon>
        <taxon>Embryophyta</taxon>
        <taxon>Tracheophyta</taxon>
        <taxon>Spermatophyta</taxon>
        <taxon>Magnoliopsida</taxon>
        <taxon>Liliopsida</taxon>
        <taxon>Poales</taxon>
        <taxon>Poaceae</taxon>
        <taxon>PACMAD clade</taxon>
        <taxon>Panicoideae</taxon>
        <taxon>Andropogonodae</taxon>
        <taxon>Andropogoneae</taxon>
        <taxon>Tripsacinae</taxon>
        <taxon>Zea</taxon>
    </lineage>
</organism>
<dbReference type="InParanoid" id="A0A804MHJ4"/>
<evidence type="ECO:0000313" key="2">
    <source>
        <dbReference type="EnsemblPlants" id="Zm00001eb085910_P001"/>
    </source>
</evidence>
<sequence length="206" mass="21407">MVSPALLPPMAELLHKATAAASMDGAQIAELPPMAPFSLLSFPGTTPFLLSSAQGTLISLLHGRPTAALFSPSAPASSMPPTHSPSRSSSRAPLFPSTPKHPLLSPAPCIFPPWKAAGAMPPRLLLLPSSPQNSSRSEPAVVHGEQPPPDAQELFSLLGTAPLIPSPGSTAALPFVLHSPRRVSSLSCSLRSPIRDAVETRVYIGV</sequence>
<protein>
    <submittedName>
        <fullName evidence="2">Uncharacterized protein</fullName>
    </submittedName>
</protein>
<reference evidence="3" key="1">
    <citation type="submission" date="2015-12" db="EMBL/GenBank/DDBJ databases">
        <title>Update maize B73 reference genome by single molecule sequencing technologies.</title>
        <authorList>
            <consortium name="Maize Genome Sequencing Project"/>
            <person name="Ware D."/>
        </authorList>
    </citation>
    <scope>NUCLEOTIDE SEQUENCE [LARGE SCALE GENOMIC DNA]</scope>
    <source>
        <strain evidence="3">cv. B73</strain>
    </source>
</reference>
<feature type="compositionally biased region" description="Low complexity" evidence="1">
    <location>
        <begin position="125"/>
        <end position="139"/>
    </location>
</feature>
<reference evidence="2" key="2">
    <citation type="submission" date="2019-07" db="EMBL/GenBank/DDBJ databases">
        <authorList>
            <person name="Seetharam A."/>
            <person name="Woodhouse M."/>
            <person name="Cannon E."/>
        </authorList>
    </citation>
    <scope>NUCLEOTIDE SEQUENCE [LARGE SCALE GENOMIC DNA]</scope>
    <source>
        <strain evidence="2">cv. B73</strain>
    </source>
</reference>
<dbReference type="EnsemblPlants" id="Zm00001eb085910_T001">
    <property type="protein sequence ID" value="Zm00001eb085910_P001"/>
    <property type="gene ID" value="Zm00001eb085910"/>
</dbReference>
<reference evidence="2" key="3">
    <citation type="submission" date="2021-05" db="UniProtKB">
        <authorList>
            <consortium name="EnsemblPlants"/>
        </authorList>
    </citation>
    <scope>IDENTIFICATION</scope>
    <source>
        <strain evidence="2">cv. B73</strain>
    </source>
</reference>
<accession>A0A804MHJ4</accession>
<evidence type="ECO:0000313" key="3">
    <source>
        <dbReference type="Proteomes" id="UP000007305"/>
    </source>
</evidence>
<dbReference type="Gramene" id="Zm00001eb085910_T001">
    <property type="protein sequence ID" value="Zm00001eb085910_P001"/>
    <property type="gene ID" value="Zm00001eb085910"/>
</dbReference>
<feature type="compositionally biased region" description="Low complexity" evidence="1">
    <location>
        <begin position="71"/>
        <end position="97"/>
    </location>
</feature>
<proteinExistence type="predicted"/>
<feature type="region of interest" description="Disordered" evidence="1">
    <location>
        <begin position="71"/>
        <end position="98"/>
    </location>
</feature>
<keyword evidence="3" id="KW-1185">Reference proteome</keyword>
<dbReference type="AlphaFoldDB" id="A0A804MHJ4"/>
<feature type="region of interest" description="Disordered" evidence="1">
    <location>
        <begin position="125"/>
        <end position="147"/>
    </location>
</feature>